<dbReference type="EMBL" id="GGEC01029453">
    <property type="protein sequence ID" value="MBX09937.1"/>
    <property type="molecule type" value="Transcribed_RNA"/>
</dbReference>
<name>A0A2P2KW60_RHIMU</name>
<accession>A0A2P2KW60</accession>
<evidence type="ECO:0000313" key="1">
    <source>
        <dbReference type="EMBL" id="MBX09937.1"/>
    </source>
</evidence>
<dbReference type="AlphaFoldDB" id="A0A2P2KW60"/>
<sequence>MKTLLISGIPRRAISVSMLLSIFFRKTSSSADSSFSSPFGASSFIIRIRRISFSALSSLNMQVKSSSNSRLIFSAMSAMLSFLSTIISRFNSIRSNQGEIFSGATSSSGIS</sequence>
<reference evidence="1" key="1">
    <citation type="submission" date="2018-02" db="EMBL/GenBank/DDBJ databases">
        <title>Rhizophora mucronata_Transcriptome.</title>
        <authorList>
            <person name="Meera S.P."/>
            <person name="Sreeshan A."/>
            <person name="Augustine A."/>
        </authorList>
    </citation>
    <scope>NUCLEOTIDE SEQUENCE</scope>
    <source>
        <tissue evidence="1">Leaf</tissue>
    </source>
</reference>
<proteinExistence type="predicted"/>
<organism evidence="1">
    <name type="scientific">Rhizophora mucronata</name>
    <name type="common">Asiatic mangrove</name>
    <dbReference type="NCBI Taxonomy" id="61149"/>
    <lineage>
        <taxon>Eukaryota</taxon>
        <taxon>Viridiplantae</taxon>
        <taxon>Streptophyta</taxon>
        <taxon>Embryophyta</taxon>
        <taxon>Tracheophyta</taxon>
        <taxon>Spermatophyta</taxon>
        <taxon>Magnoliopsida</taxon>
        <taxon>eudicotyledons</taxon>
        <taxon>Gunneridae</taxon>
        <taxon>Pentapetalae</taxon>
        <taxon>rosids</taxon>
        <taxon>fabids</taxon>
        <taxon>Malpighiales</taxon>
        <taxon>Rhizophoraceae</taxon>
        <taxon>Rhizophora</taxon>
    </lineage>
</organism>
<protein>
    <submittedName>
        <fullName evidence="1">Uncharacterized protein MANES_01G151000</fullName>
    </submittedName>
</protein>